<evidence type="ECO:0000256" key="5">
    <source>
        <dbReference type="ARBA" id="ARBA00023002"/>
    </source>
</evidence>
<dbReference type="Gene3D" id="1.20.140.10">
    <property type="entry name" value="Butyryl-CoA Dehydrogenase, subunit A, domain 3"/>
    <property type="match status" value="1"/>
</dbReference>
<evidence type="ECO:0000313" key="9">
    <source>
        <dbReference type="Proteomes" id="UP000467252"/>
    </source>
</evidence>
<dbReference type="Proteomes" id="UP000467252">
    <property type="component" value="Chromosome"/>
</dbReference>
<accession>A0A7I7US85</accession>
<dbReference type="InterPro" id="IPR036250">
    <property type="entry name" value="AcylCo_DH-like_C"/>
</dbReference>
<dbReference type="RefSeq" id="WP_163904815.1">
    <property type="nucleotide sequence ID" value="NZ_AP022599.1"/>
</dbReference>
<sequence>MTVPSSTERRELANAVRSACERLASEERVREVAFELDGRARGFDTTLWKVLCDQIGVATIALPEACGGSGYGVTALGIVAHELGRVLAPVPLVASAVLASGLLLDAGASADLLTGLSDGSRTAAAVLAGDGGLWATAAVALRAERTGDTWAVTGSARHVLNGVAADMLVVAARAEGELKLFLIETAAPGVAIEVERVLDATRPMAGISLDQAPAGLLHPRGRVEGLIERHVRRALAVLSAEQVGACERILEIATDYACTREQFGRPIGSFQAVKHRCADMLVSLEWARSASQSALRALDDDTPEANWLPSLAKAVCSEALRDAAHSNLQIHGGIGYTWESSAGLYLKRARTDEVLFGRPAQHWDLLGAEVIGASTRV</sequence>
<dbReference type="GO" id="GO:0003995">
    <property type="term" value="F:acyl-CoA dehydrogenase activity"/>
    <property type="evidence" value="ECO:0007669"/>
    <property type="project" value="TreeGrafter"/>
</dbReference>
<dbReference type="InterPro" id="IPR013786">
    <property type="entry name" value="AcylCoA_DH/ox_N"/>
</dbReference>
<proteinExistence type="inferred from homology"/>
<dbReference type="GO" id="GO:0050660">
    <property type="term" value="F:flavin adenine dinucleotide binding"/>
    <property type="evidence" value="ECO:0007669"/>
    <property type="project" value="InterPro"/>
</dbReference>
<keyword evidence="3" id="KW-0285">Flavoprotein</keyword>
<name>A0A7I7US85_MYCPV</name>
<evidence type="ECO:0000313" key="8">
    <source>
        <dbReference type="EMBL" id="BBY83733.1"/>
    </source>
</evidence>
<comment type="cofactor">
    <cofactor evidence="1">
        <name>FAD</name>
        <dbReference type="ChEBI" id="CHEBI:57692"/>
    </cofactor>
</comment>
<evidence type="ECO:0000256" key="2">
    <source>
        <dbReference type="ARBA" id="ARBA00009347"/>
    </source>
</evidence>
<dbReference type="PANTHER" id="PTHR43884:SF20">
    <property type="entry name" value="ACYL-COA DEHYDROGENASE FADE28"/>
    <property type="match status" value="1"/>
</dbReference>
<dbReference type="InterPro" id="IPR009075">
    <property type="entry name" value="AcylCo_DH/oxidase_C"/>
</dbReference>
<dbReference type="InterPro" id="IPR037069">
    <property type="entry name" value="AcylCoA_DH/ox_N_sf"/>
</dbReference>
<comment type="similarity">
    <text evidence="2">Belongs to the acyl-CoA dehydrogenase family.</text>
</comment>
<evidence type="ECO:0000259" key="6">
    <source>
        <dbReference type="Pfam" id="PF00441"/>
    </source>
</evidence>
<dbReference type="Gene3D" id="2.40.110.10">
    <property type="entry name" value="Butyryl-CoA Dehydrogenase, subunit A, domain 2"/>
    <property type="match status" value="1"/>
</dbReference>
<dbReference type="InterPro" id="IPR009100">
    <property type="entry name" value="AcylCoA_DH/oxidase_NM_dom_sf"/>
</dbReference>
<keyword evidence="5" id="KW-0560">Oxidoreductase</keyword>
<dbReference type="PANTHER" id="PTHR43884">
    <property type="entry name" value="ACYL-COA DEHYDROGENASE"/>
    <property type="match status" value="1"/>
</dbReference>
<feature type="domain" description="Acyl-CoA dehydrogenase/oxidase C-terminal" evidence="6">
    <location>
        <begin position="238"/>
        <end position="368"/>
    </location>
</feature>
<protein>
    <submittedName>
        <fullName evidence="8">Acyl-CoA dehydrogenase</fullName>
    </submittedName>
</protein>
<dbReference type="SUPFAM" id="SSF47203">
    <property type="entry name" value="Acyl-CoA dehydrogenase C-terminal domain-like"/>
    <property type="match status" value="1"/>
</dbReference>
<dbReference type="SUPFAM" id="SSF56645">
    <property type="entry name" value="Acyl-CoA dehydrogenase NM domain-like"/>
    <property type="match status" value="1"/>
</dbReference>
<organism evidence="8 9">
    <name type="scientific">Mycolicibacterium pulveris</name>
    <name type="common">Mycobacterium pulveris</name>
    <dbReference type="NCBI Taxonomy" id="36813"/>
    <lineage>
        <taxon>Bacteria</taxon>
        <taxon>Bacillati</taxon>
        <taxon>Actinomycetota</taxon>
        <taxon>Actinomycetes</taxon>
        <taxon>Mycobacteriales</taxon>
        <taxon>Mycobacteriaceae</taxon>
        <taxon>Mycolicibacterium</taxon>
    </lineage>
</organism>
<evidence type="ECO:0000256" key="1">
    <source>
        <dbReference type="ARBA" id="ARBA00001974"/>
    </source>
</evidence>
<gene>
    <name evidence="8" type="primary">acd_7</name>
    <name evidence="8" type="ORF">MPUL_48910</name>
</gene>
<dbReference type="AlphaFoldDB" id="A0A7I7US85"/>
<dbReference type="EMBL" id="AP022599">
    <property type="protein sequence ID" value="BBY83733.1"/>
    <property type="molecule type" value="Genomic_DNA"/>
</dbReference>
<dbReference type="Pfam" id="PF00441">
    <property type="entry name" value="Acyl-CoA_dh_1"/>
    <property type="match status" value="1"/>
</dbReference>
<dbReference type="Pfam" id="PF02771">
    <property type="entry name" value="Acyl-CoA_dh_N"/>
    <property type="match status" value="1"/>
</dbReference>
<feature type="domain" description="Acyl-CoA dehydrogenase/oxidase N-terminal" evidence="7">
    <location>
        <begin position="14"/>
        <end position="107"/>
    </location>
</feature>
<dbReference type="Gene3D" id="1.10.540.10">
    <property type="entry name" value="Acyl-CoA dehydrogenase/oxidase, N-terminal domain"/>
    <property type="match status" value="1"/>
</dbReference>
<dbReference type="InterPro" id="IPR046373">
    <property type="entry name" value="Acyl-CoA_Oxase/DH_mid-dom_sf"/>
</dbReference>
<keyword evidence="4" id="KW-0274">FAD</keyword>
<keyword evidence="9" id="KW-1185">Reference proteome</keyword>
<reference evidence="8 9" key="1">
    <citation type="journal article" date="2019" name="Emerg. Microbes Infect.">
        <title>Comprehensive subspecies identification of 175 nontuberculous mycobacteria species based on 7547 genomic profiles.</title>
        <authorList>
            <person name="Matsumoto Y."/>
            <person name="Kinjo T."/>
            <person name="Motooka D."/>
            <person name="Nabeya D."/>
            <person name="Jung N."/>
            <person name="Uechi K."/>
            <person name="Horii T."/>
            <person name="Iida T."/>
            <person name="Fujita J."/>
            <person name="Nakamura S."/>
        </authorList>
    </citation>
    <scope>NUCLEOTIDE SEQUENCE [LARGE SCALE GENOMIC DNA]</scope>
    <source>
        <strain evidence="8 9">JCM 6370</strain>
    </source>
</reference>
<evidence type="ECO:0000256" key="3">
    <source>
        <dbReference type="ARBA" id="ARBA00022630"/>
    </source>
</evidence>
<evidence type="ECO:0000256" key="4">
    <source>
        <dbReference type="ARBA" id="ARBA00022827"/>
    </source>
</evidence>
<evidence type="ECO:0000259" key="7">
    <source>
        <dbReference type="Pfam" id="PF02771"/>
    </source>
</evidence>
<dbReference type="CDD" id="cd00567">
    <property type="entry name" value="ACAD"/>
    <property type="match status" value="1"/>
</dbReference>